<evidence type="ECO:0000313" key="5">
    <source>
        <dbReference type="Proteomes" id="UP000184139"/>
    </source>
</evidence>
<dbReference type="SUPFAM" id="SSF101478">
    <property type="entry name" value="ADP-ribosylglycohydrolase"/>
    <property type="match status" value="1"/>
</dbReference>
<proteinExistence type="inferred from homology"/>
<dbReference type="InterPro" id="IPR036705">
    <property type="entry name" value="Ribosyl_crysJ1_sf"/>
</dbReference>
<dbReference type="InterPro" id="IPR005502">
    <property type="entry name" value="Ribosyl_crysJ1"/>
</dbReference>
<dbReference type="EMBL" id="FQXS01000002">
    <property type="protein sequence ID" value="SHH45887.1"/>
    <property type="molecule type" value="Genomic_DNA"/>
</dbReference>
<feature type="binding site" evidence="3">
    <location>
        <position position="256"/>
    </location>
    <ligand>
        <name>Mg(2+)</name>
        <dbReference type="ChEBI" id="CHEBI:18420"/>
        <label>1</label>
    </ligand>
</feature>
<keyword evidence="3" id="KW-0479">Metal-binding</keyword>
<dbReference type="STRING" id="1121409.SAMN02745124_00608"/>
<evidence type="ECO:0000256" key="1">
    <source>
        <dbReference type="ARBA" id="ARBA00010702"/>
    </source>
</evidence>
<organism evidence="4 5">
    <name type="scientific">Desulfofustis glycolicus DSM 9705</name>
    <dbReference type="NCBI Taxonomy" id="1121409"/>
    <lineage>
        <taxon>Bacteria</taxon>
        <taxon>Pseudomonadati</taxon>
        <taxon>Thermodesulfobacteriota</taxon>
        <taxon>Desulfobulbia</taxon>
        <taxon>Desulfobulbales</taxon>
        <taxon>Desulfocapsaceae</taxon>
        <taxon>Desulfofustis</taxon>
    </lineage>
</organism>
<feature type="binding site" evidence="3">
    <location>
        <position position="57"/>
    </location>
    <ligand>
        <name>Mg(2+)</name>
        <dbReference type="ChEBI" id="CHEBI:18420"/>
        <label>1</label>
    </ligand>
</feature>
<keyword evidence="2 4" id="KW-0378">Hydrolase</keyword>
<accession>A0A1M5T554</accession>
<keyword evidence="3" id="KW-0460">Magnesium</keyword>
<sequence>MNNKALVLASFVADSLALGAHWIYDTDKIDAAFGTIRSLQHPLPDSFHKNRKKGHFTHYGDQTLVLLRSIVEHDGFSLEKFARDWHDALRTYNGYIDKATKETLAGLENGQSPQTCGSSSADLGGAARIAPLVYRYQNHPDQLLAAVREQTQLTHNNPTVLVGAEVLARITLKVLAGIRPMEAVEEVLDEGVNDLDLDLKVRAGLDSAGEDTRKTIKAFGQACSIASAMPGVIHLIATYESDLETALVENVMAGGDSAARGLAAGMILGAHLGIKAIPLEWLGDMRAYDTIMELLADERPADNGDEP</sequence>
<dbReference type="InterPro" id="IPR050792">
    <property type="entry name" value="ADP-ribosylglycohydrolase"/>
</dbReference>
<comment type="similarity">
    <text evidence="1">Belongs to the ADP-ribosylglycohydrolase family.</text>
</comment>
<name>A0A1M5T554_9BACT</name>
<dbReference type="Pfam" id="PF03747">
    <property type="entry name" value="ADP_ribosyl_GH"/>
    <property type="match status" value="1"/>
</dbReference>
<evidence type="ECO:0000256" key="3">
    <source>
        <dbReference type="PIRSR" id="PIRSR605502-1"/>
    </source>
</evidence>
<dbReference type="PANTHER" id="PTHR16222">
    <property type="entry name" value="ADP-RIBOSYLGLYCOHYDROLASE"/>
    <property type="match status" value="1"/>
</dbReference>
<keyword evidence="5" id="KW-1185">Reference proteome</keyword>
<dbReference type="PANTHER" id="PTHR16222:SF24">
    <property type="entry name" value="ADP-RIBOSYLHYDROLASE ARH3"/>
    <property type="match status" value="1"/>
</dbReference>
<reference evidence="4 5" key="1">
    <citation type="submission" date="2016-11" db="EMBL/GenBank/DDBJ databases">
        <authorList>
            <person name="Jaros S."/>
            <person name="Januszkiewicz K."/>
            <person name="Wedrychowicz H."/>
        </authorList>
    </citation>
    <scope>NUCLEOTIDE SEQUENCE [LARGE SCALE GENOMIC DNA]</scope>
    <source>
        <strain evidence="4 5">DSM 9705</strain>
    </source>
</reference>
<comment type="cofactor">
    <cofactor evidence="3">
        <name>Mg(2+)</name>
        <dbReference type="ChEBI" id="CHEBI:18420"/>
    </cofactor>
    <text evidence="3">Binds 2 magnesium ions per subunit.</text>
</comment>
<evidence type="ECO:0000256" key="2">
    <source>
        <dbReference type="ARBA" id="ARBA00022801"/>
    </source>
</evidence>
<protein>
    <submittedName>
        <fullName evidence="4">ADP-ribosylglycohydrolase</fullName>
    </submittedName>
</protein>
<dbReference type="RefSeq" id="WP_073373334.1">
    <property type="nucleotide sequence ID" value="NZ_FQXS01000002.1"/>
</dbReference>
<dbReference type="AlphaFoldDB" id="A0A1M5T554"/>
<dbReference type="OrthoDB" id="5297797at2"/>
<dbReference type="Gene3D" id="1.10.4080.10">
    <property type="entry name" value="ADP-ribosylation/Crystallin J1"/>
    <property type="match status" value="1"/>
</dbReference>
<dbReference type="GO" id="GO:0046872">
    <property type="term" value="F:metal ion binding"/>
    <property type="evidence" value="ECO:0007669"/>
    <property type="project" value="UniProtKB-KW"/>
</dbReference>
<evidence type="ECO:0000313" key="4">
    <source>
        <dbReference type="EMBL" id="SHH45887.1"/>
    </source>
</evidence>
<gene>
    <name evidence="4" type="ORF">SAMN02745124_00608</name>
</gene>
<dbReference type="Proteomes" id="UP000184139">
    <property type="component" value="Unassembled WGS sequence"/>
</dbReference>
<dbReference type="GO" id="GO:0016787">
    <property type="term" value="F:hydrolase activity"/>
    <property type="evidence" value="ECO:0007669"/>
    <property type="project" value="UniProtKB-KW"/>
</dbReference>